<dbReference type="SUPFAM" id="SSF46689">
    <property type="entry name" value="Homeodomain-like"/>
    <property type="match status" value="1"/>
</dbReference>
<sequence>MSRKKGQTYSAEQKTTIVLELLKEEETIAQIATKYKITAQSISKWKKQFLENASLAFEPAKAVQEFKNEIKTKDEEIEELQKQLGKSVVEKEWLAKKLESSVSYKERKTLIENGLELTKTIQCKLLGISRATHYYKPVSMSKVNLKIMHTIDEIATDNSEYGYRFIHQQLLEDGYSIGKDRVLKYMQFMGIQAIYPTKKKLTSIKNQEHKIYEYLLKEYWTKNGRTKQIYVPAPNEVWSGDITYIRTNGGFMYLAAVIDWHTKAILSYKISNSMDATLATDVLKEALAKYPKPKIFNSDQGSKYTSYEHTQTLKQHDIQISMNGRGRSIDNIVIERFFRTLKHGNIYISDYQSIKELKEGVKNYIHKYNFKRFHSAIAYQKPMNLYLEFIKNVG</sequence>
<dbReference type="GO" id="GO:0006313">
    <property type="term" value="P:DNA transposition"/>
    <property type="evidence" value="ECO:0007669"/>
    <property type="project" value="InterPro"/>
</dbReference>
<evidence type="ECO:0000259" key="2">
    <source>
        <dbReference type="PROSITE" id="PS50994"/>
    </source>
</evidence>
<dbReference type="InterPro" id="IPR050900">
    <property type="entry name" value="Transposase_IS3/IS150/IS904"/>
</dbReference>
<dbReference type="PANTHER" id="PTHR46889">
    <property type="entry name" value="TRANSPOSASE INSF FOR INSERTION SEQUENCE IS3B-RELATED"/>
    <property type="match status" value="1"/>
</dbReference>
<dbReference type="InterPro" id="IPR036388">
    <property type="entry name" value="WH-like_DNA-bd_sf"/>
</dbReference>
<dbReference type="GO" id="GO:0004803">
    <property type="term" value="F:transposase activity"/>
    <property type="evidence" value="ECO:0007669"/>
    <property type="project" value="InterPro"/>
</dbReference>
<feature type="coiled-coil region" evidence="1">
    <location>
        <begin position="63"/>
        <end position="90"/>
    </location>
</feature>
<dbReference type="Gene3D" id="1.10.10.10">
    <property type="entry name" value="Winged helix-like DNA-binding domain superfamily/Winged helix DNA-binding domain"/>
    <property type="match status" value="1"/>
</dbReference>
<dbReference type="EMBL" id="CP054493">
    <property type="protein sequence ID" value="QOY55356.1"/>
    <property type="molecule type" value="Genomic_DNA"/>
</dbReference>
<dbReference type="GO" id="GO:0015074">
    <property type="term" value="P:DNA integration"/>
    <property type="evidence" value="ECO:0007669"/>
    <property type="project" value="InterPro"/>
</dbReference>
<dbReference type="NCBIfam" id="NF033516">
    <property type="entry name" value="transpos_IS3"/>
    <property type="match status" value="1"/>
</dbReference>
<dbReference type="InterPro" id="IPR048020">
    <property type="entry name" value="Transpos_IS3"/>
</dbReference>
<name>A0A7S7M1E2_9BACT</name>
<dbReference type="GO" id="GO:0003677">
    <property type="term" value="F:DNA binding"/>
    <property type="evidence" value="ECO:0007669"/>
    <property type="project" value="InterPro"/>
</dbReference>
<dbReference type="InterPro" id="IPR001584">
    <property type="entry name" value="Integrase_cat-core"/>
</dbReference>
<evidence type="ECO:0000313" key="4">
    <source>
        <dbReference type="Proteomes" id="UP000593836"/>
    </source>
</evidence>
<evidence type="ECO:0000313" key="3">
    <source>
        <dbReference type="EMBL" id="QOY55356.1"/>
    </source>
</evidence>
<dbReference type="Pfam" id="PF00665">
    <property type="entry name" value="rve"/>
    <property type="match status" value="1"/>
</dbReference>
<dbReference type="InterPro" id="IPR025948">
    <property type="entry name" value="HTH-like_dom"/>
</dbReference>
<dbReference type="InterPro" id="IPR012337">
    <property type="entry name" value="RNaseH-like_sf"/>
</dbReference>
<reference evidence="3 4" key="1">
    <citation type="submission" date="2020-05" db="EMBL/GenBank/DDBJ databases">
        <title>Sulfurimonas marisnigri, sp. nov., and Sulfurimonas baltica, sp. nov., manganese oxide reducing chemolithoautotrophs of the class Epsilonproteobacteria isolated from the pelagic redoxclines of the Black and Baltic Seas and emended description of the genus Sulfurimonas.</title>
        <authorList>
            <person name="Henkel J.V."/>
            <person name="Laudan C."/>
            <person name="Werner J."/>
            <person name="Neu T."/>
            <person name="Plewe S."/>
            <person name="Sproer C."/>
            <person name="Bunk B."/>
            <person name="Schulz-Vogt H.N."/>
        </authorList>
    </citation>
    <scope>NUCLEOTIDE SEQUENCE [LARGE SCALE GENOMIC DNA]</scope>
    <source>
        <strain evidence="3 4">SoZ1</strain>
    </source>
</reference>
<dbReference type="KEGG" id="smas:HUE87_03715"/>
<dbReference type="InterPro" id="IPR002514">
    <property type="entry name" value="Transposase_8"/>
</dbReference>
<dbReference type="Pfam" id="PF13333">
    <property type="entry name" value="rve_2"/>
    <property type="match status" value="1"/>
</dbReference>
<dbReference type="InterPro" id="IPR036397">
    <property type="entry name" value="RNaseH_sf"/>
</dbReference>
<keyword evidence="1" id="KW-0175">Coiled coil</keyword>
<gene>
    <name evidence="3" type="ORF">HUE87_03715</name>
</gene>
<protein>
    <submittedName>
        <fullName evidence="3">IS3 family transposase</fullName>
    </submittedName>
</protein>
<accession>A0A7S7M1E2</accession>
<organism evidence="3 4">
    <name type="scientific">Candidatus Sulfurimonas marisnigri</name>
    <dbReference type="NCBI Taxonomy" id="2740405"/>
    <lineage>
        <taxon>Bacteria</taxon>
        <taxon>Pseudomonadati</taxon>
        <taxon>Campylobacterota</taxon>
        <taxon>Epsilonproteobacteria</taxon>
        <taxon>Campylobacterales</taxon>
        <taxon>Sulfurimonadaceae</taxon>
        <taxon>Sulfurimonas</taxon>
    </lineage>
</organism>
<proteinExistence type="predicted"/>
<dbReference type="PROSITE" id="PS50994">
    <property type="entry name" value="INTEGRASE"/>
    <property type="match status" value="1"/>
</dbReference>
<dbReference type="AlphaFoldDB" id="A0A7S7M1E2"/>
<dbReference type="Proteomes" id="UP000593836">
    <property type="component" value="Chromosome"/>
</dbReference>
<dbReference type="InterPro" id="IPR009057">
    <property type="entry name" value="Homeodomain-like_sf"/>
</dbReference>
<dbReference type="PANTHER" id="PTHR46889:SF5">
    <property type="entry name" value="INTEGRASE PROTEIN"/>
    <property type="match status" value="1"/>
</dbReference>
<dbReference type="Pfam" id="PF13276">
    <property type="entry name" value="HTH_21"/>
    <property type="match status" value="1"/>
</dbReference>
<dbReference type="SUPFAM" id="SSF53098">
    <property type="entry name" value="Ribonuclease H-like"/>
    <property type="match status" value="1"/>
</dbReference>
<dbReference type="Pfam" id="PF01527">
    <property type="entry name" value="HTH_Tnp_1"/>
    <property type="match status" value="1"/>
</dbReference>
<dbReference type="Gene3D" id="3.30.420.10">
    <property type="entry name" value="Ribonuclease H-like superfamily/Ribonuclease H"/>
    <property type="match status" value="1"/>
</dbReference>
<evidence type="ECO:0000256" key="1">
    <source>
        <dbReference type="SAM" id="Coils"/>
    </source>
</evidence>
<keyword evidence="4" id="KW-1185">Reference proteome</keyword>
<feature type="domain" description="Integrase catalytic" evidence="2">
    <location>
        <begin position="230"/>
        <end position="390"/>
    </location>
</feature>